<dbReference type="Pfam" id="PF05598">
    <property type="entry name" value="DUF772"/>
    <property type="match status" value="1"/>
</dbReference>
<evidence type="ECO:0000313" key="3">
    <source>
        <dbReference type="EMBL" id="GAG68175.1"/>
    </source>
</evidence>
<gene>
    <name evidence="3" type="ORF">S01H4_20887</name>
</gene>
<protein>
    <recommendedName>
        <fullName evidence="2">Transposase InsH N-terminal domain-containing protein</fullName>
    </recommendedName>
</protein>
<name>X0ZEW1_9ZZZZ</name>
<dbReference type="AlphaFoldDB" id="X0ZEW1"/>
<comment type="caution">
    <text evidence="3">The sequence shown here is derived from an EMBL/GenBank/DDBJ whole genome shotgun (WGS) entry which is preliminary data.</text>
</comment>
<accession>X0ZEW1</accession>
<evidence type="ECO:0000259" key="2">
    <source>
        <dbReference type="Pfam" id="PF05598"/>
    </source>
</evidence>
<evidence type="ECO:0000256" key="1">
    <source>
        <dbReference type="SAM" id="MobiDB-lite"/>
    </source>
</evidence>
<feature type="region of interest" description="Disordered" evidence="1">
    <location>
        <begin position="264"/>
        <end position="305"/>
    </location>
</feature>
<proteinExistence type="predicted"/>
<reference evidence="3" key="1">
    <citation type="journal article" date="2014" name="Front. Microbiol.">
        <title>High frequency of phylogenetically diverse reductive dehalogenase-homologous genes in deep subseafloor sedimentary metagenomes.</title>
        <authorList>
            <person name="Kawai M."/>
            <person name="Futagami T."/>
            <person name="Toyoda A."/>
            <person name="Takaki Y."/>
            <person name="Nishi S."/>
            <person name="Hori S."/>
            <person name="Arai W."/>
            <person name="Tsubouchi T."/>
            <person name="Morono Y."/>
            <person name="Uchiyama I."/>
            <person name="Ito T."/>
            <person name="Fujiyama A."/>
            <person name="Inagaki F."/>
            <person name="Takami H."/>
        </authorList>
    </citation>
    <scope>NUCLEOTIDE SEQUENCE</scope>
    <source>
        <strain evidence="3">Expedition CK06-06</strain>
    </source>
</reference>
<organism evidence="3">
    <name type="scientific">marine sediment metagenome</name>
    <dbReference type="NCBI Taxonomy" id="412755"/>
    <lineage>
        <taxon>unclassified sequences</taxon>
        <taxon>metagenomes</taxon>
        <taxon>ecological metagenomes</taxon>
    </lineage>
</organism>
<dbReference type="InterPro" id="IPR008490">
    <property type="entry name" value="Transposase_InsH_N"/>
</dbReference>
<sequence>MIRIKDQKQSELFDPWSFLSPKRRELLDQSWAGLFQKELLCELPVGKVAPFFTNGFGRPTKEMYTVLGALLLQQTHDLTDEETVNQLSFNIQWHYALNITEESDSAKYMCLKTLWNMRSIVVDNALDAVLFDHITDKLAKVFKVTTDNQRIDSVHIKSNMRRLGRIGIFTSSINKFLVNLKRGHKELFDTVDKAIIDRYLSEKSLECFSMVKPSESAKTLASVSADLFDLVEQFKDHPKVKAMHSYKLLERVLKEQCKVNLSDNKNPVEVKRPKEIPSDSLQNPSDPDATYSGHKGQGYHVQVME</sequence>
<feature type="compositionally biased region" description="Basic and acidic residues" evidence="1">
    <location>
        <begin position="266"/>
        <end position="277"/>
    </location>
</feature>
<dbReference type="EMBL" id="BART01009423">
    <property type="protein sequence ID" value="GAG68175.1"/>
    <property type="molecule type" value="Genomic_DNA"/>
</dbReference>
<feature type="domain" description="Transposase InsH N-terminal" evidence="2">
    <location>
        <begin position="48"/>
        <end position="100"/>
    </location>
</feature>
<feature type="non-terminal residue" evidence="3">
    <location>
        <position position="305"/>
    </location>
</feature>